<evidence type="ECO:0000256" key="1">
    <source>
        <dbReference type="SAM" id="MobiDB-lite"/>
    </source>
</evidence>
<dbReference type="Pfam" id="PF12825">
    <property type="entry name" value="DUF3818"/>
    <property type="match status" value="2"/>
</dbReference>
<dbReference type="InterPro" id="IPR047168">
    <property type="entry name" value="LEC1-like"/>
</dbReference>
<feature type="domain" description="PX" evidence="2">
    <location>
        <begin position="361"/>
        <end position="488"/>
    </location>
</feature>
<feature type="domain" description="PX-associated" evidence="3">
    <location>
        <begin position="3"/>
        <end position="121"/>
    </location>
</feature>
<gene>
    <name evidence="4" type="ORF">EJ05DRAFT_481001</name>
</gene>
<keyword evidence="5" id="KW-1185">Reference proteome</keyword>
<feature type="compositionally biased region" description="Basic and acidic residues" evidence="1">
    <location>
        <begin position="594"/>
        <end position="630"/>
    </location>
</feature>
<dbReference type="InterPro" id="IPR024554">
    <property type="entry name" value="LEC1-like_C"/>
</dbReference>
<accession>A0A6A6VT44</accession>
<organism evidence="4 5">
    <name type="scientific">Pseudovirgaria hyperparasitica</name>
    <dbReference type="NCBI Taxonomy" id="470096"/>
    <lineage>
        <taxon>Eukaryota</taxon>
        <taxon>Fungi</taxon>
        <taxon>Dikarya</taxon>
        <taxon>Ascomycota</taxon>
        <taxon>Pezizomycotina</taxon>
        <taxon>Dothideomycetes</taxon>
        <taxon>Dothideomycetes incertae sedis</taxon>
        <taxon>Acrospermales</taxon>
        <taxon>Acrospermaceae</taxon>
        <taxon>Pseudovirgaria</taxon>
    </lineage>
</organism>
<dbReference type="InterPro" id="IPR024555">
    <property type="entry name" value="PX-associated"/>
</dbReference>
<evidence type="ECO:0000259" key="2">
    <source>
        <dbReference type="Pfam" id="PF12825"/>
    </source>
</evidence>
<dbReference type="PANTHER" id="PTHR47185:SF2">
    <property type="entry name" value="FUNGAL PROTEIN"/>
    <property type="match status" value="1"/>
</dbReference>
<evidence type="ECO:0000313" key="4">
    <source>
        <dbReference type="EMBL" id="KAF2752760.1"/>
    </source>
</evidence>
<feature type="domain" description="PX" evidence="2">
    <location>
        <begin position="166"/>
        <end position="353"/>
    </location>
</feature>
<dbReference type="GeneID" id="54486031"/>
<dbReference type="Pfam" id="PF12828">
    <property type="entry name" value="PXB"/>
    <property type="match status" value="1"/>
</dbReference>
<protein>
    <recommendedName>
        <fullName evidence="6">PX domain-containing protein</fullName>
    </recommendedName>
</protein>
<dbReference type="Proteomes" id="UP000799437">
    <property type="component" value="Unassembled WGS sequence"/>
</dbReference>
<evidence type="ECO:0000259" key="3">
    <source>
        <dbReference type="Pfam" id="PF12828"/>
    </source>
</evidence>
<dbReference type="PANTHER" id="PTHR47185">
    <property type="entry name" value="PX DOMAIN-CONTAINING PROTEIN YPR097W"/>
    <property type="match status" value="1"/>
</dbReference>
<dbReference type="GO" id="GO:0035091">
    <property type="term" value="F:phosphatidylinositol binding"/>
    <property type="evidence" value="ECO:0007669"/>
    <property type="project" value="TreeGrafter"/>
</dbReference>
<dbReference type="EMBL" id="ML996595">
    <property type="protein sequence ID" value="KAF2752760.1"/>
    <property type="molecule type" value="Genomic_DNA"/>
</dbReference>
<sequence length="656" mass="74017">MSTTDLTPAQAHALFDILTHHETYAEIENFKSPDAIHQYGKPFIKASNVPAKSPLLQILFTRFATNLPGLRNVAPKFWQEQCSTLLEKLGGAELSESYERGTLGARKTVATAISAVLEYPARGVIGGFARKNLRDADHQYDISKAEDVLAGWEDFTQRLVYADMVDEVFARCALTDKLEDHSSIVQAAHEFMLVNFASFVHHILISSPDGLYLLKIMENAHRLIPYTLIRQTLKVGNAASMINAMVRVVLAKLSVTSVTNWIGLSNNPDDGMNLVQQIISQVLKWDINDFQKQMLNIEKTKDGLTKDQIDALRVYLRMERRDHERLQDRSLTEAKSIAMVIFDEANLPQVPTELQHSLALEYLQKLLEVRDREELIAILCRHSPDILTQPIRDAVAAYDPVIRALHNAVDLSSGLWDLECFLNDLIKLSKSKTNGEHSDRPPSVQDYVDLCKKHQSALHRFLYQIAKNGTEITEWFREWSHNAVKQFREPELKLATDETPRSNQDASSAGAITGILQQFTAQLTEEEQNTVRTITDAHAEYLGNLHRLSHDRMTALIDRSDEPQSGPGMYLAKWQSLLDNTLITPVQPNGPVRRGKDKDVRNSSKRGPEGADKKAEKQKIRESIKVRDDFPEAPNAEAVTKLLGQKFREYLAQGIS</sequence>
<reference evidence="4" key="1">
    <citation type="journal article" date="2020" name="Stud. Mycol.">
        <title>101 Dothideomycetes genomes: a test case for predicting lifestyles and emergence of pathogens.</title>
        <authorList>
            <person name="Haridas S."/>
            <person name="Albert R."/>
            <person name="Binder M."/>
            <person name="Bloem J."/>
            <person name="Labutti K."/>
            <person name="Salamov A."/>
            <person name="Andreopoulos B."/>
            <person name="Baker S."/>
            <person name="Barry K."/>
            <person name="Bills G."/>
            <person name="Bluhm B."/>
            <person name="Cannon C."/>
            <person name="Castanera R."/>
            <person name="Culley D."/>
            <person name="Daum C."/>
            <person name="Ezra D."/>
            <person name="Gonzalez J."/>
            <person name="Henrissat B."/>
            <person name="Kuo A."/>
            <person name="Liang C."/>
            <person name="Lipzen A."/>
            <person name="Lutzoni F."/>
            <person name="Magnuson J."/>
            <person name="Mondo S."/>
            <person name="Nolan M."/>
            <person name="Ohm R."/>
            <person name="Pangilinan J."/>
            <person name="Park H.-J."/>
            <person name="Ramirez L."/>
            <person name="Alfaro M."/>
            <person name="Sun H."/>
            <person name="Tritt A."/>
            <person name="Yoshinaga Y."/>
            <person name="Zwiers L.-H."/>
            <person name="Turgeon B."/>
            <person name="Goodwin S."/>
            <person name="Spatafora J."/>
            <person name="Crous P."/>
            <person name="Grigoriev I."/>
        </authorList>
    </citation>
    <scope>NUCLEOTIDE SEQUENCE</scope>
    <source>
        <strain evidence="4">CBS 121739</strain>
    </source>
</reference>
<dbReference type="RefSeq" id="XP_033595211.1">
    <property type="nucleotide sequence ID" value="XM_033744977.1"/>
</dbReference>
<feature type="region of interest" description="Disordered" evidence="1">
    <location>
        <begin position="583"/>
        <end position="633"/>
    </location>
</feature>
<evidence type="ECO:0000313" key="5">
    <source>
        <dbReference type="Proteomes" id="UP000799437"/>
    </source>
</evidence>
<proteinExistence type="predicted"/>
<name>A0A6A6VT44_9PEZI</name>
<dbReference type="AlphaFoldDB" id="A0A6A6VT44"/>
<dbReference type="OrthoDB" id="2117459at2759"/>
<evidence type="ECO:0008006" key="6">
    <source>
        <dbReference type="Google" id="ProtNLM"/>
    </source>
</evidence>